<organism evidence="3">
    <name type="scientific">Myoviridae sp. ctJ2i1</name>
    <dbReference type="NCBI Taxonomy" id="2825079"/>
    <lineage>
        <taxon>Viruses</taxon>
        <taxon>Duplodnaviria</taxon>
        <taxon>Heunggongvirae</taxon>
        <taxon>Uroviricota</taxon>
        <taxon>Caudoviricetes</taxon>
    </lineage>
</organism>
<dbReference type="InterPro" id="IPR004805">
    <property type="entry name" value="DnaE2/DnaE/PolC"/>
</dbReference>
<dbReference type="Pfam" id="PF14579">
    <property type="entry name" value="HHH_6"/>
    <property type="match status" value="1"/>
</dbReference>
<dbReference type="Pfam" id="PF17657">
    <property type="entry name" value="DNA_pol3_finger"/>
    <property type="match status" value="1"/>
</dbReference>
<evidence type="ECO:0000259" key="2">
    <source>
        <dbReference type="Pfam" id="PF17657"/>
    </source>
</evidence>
<name>A0A8S5V194_9CAUD</name>
<evidence type="ECO:0000259" key="1">
    <source>
        <dbReference type="Pfam" id="PF14579"/>
    </source>
</evidence>
<dbReference type="InterPro" id="IPR029460">
    <property type="entry name" value="DNAPol_HHH"/>
</dbReference>
<dbReference type="Gene3D" id="1.10.150.870">
    <property type="match status" value="1"/>
</dbReference>
<dbReference type="GO" id="GO:0008408">
    <property type="term" value="F:3'-5' exonuclease activity"/>
    <property type="evidence" value="ECO:0007669"/>
    <property type="project" value="InterPro"/>
</dbReference>
<dbReference type="PANTHER" id="PTHR32294">
    <property type="entry name" value="DNA POLYMERASE III SUBUNIT ALPHA"/>
    <property type="match status" value="1"/>
</dbReference>
<reference evidence="3" key="1">
    <citation type="journal article" date="2021" name="Proc. Natl. Acad. Sci. U.S.A.">
        <title>A Catalog of Tens of Thousands of Viruses from Human Metagenomes Reveals Hidden Associations with Chronic Diseases.</title>
        <authorList>
            <person name="Tisza M.J."/>
            <person name="Buck C.B."/>
        </authorList>
    </citation>
    <scope>NUCLEOTIDE SEQUENCE</scope>
    <source>
        <strain evidence="3">CtJ2i1</strain>
    </source>
</reference>
<feature type="domain" description="DNA polymerase III alpha subunit finger" evidence="2">
    <location>
        <begin position="1"/>
        <end position="95"/>
    </location>
</feature>
<protein>
    <submittedName>
        <fullName evidence="3">DNA polymerase III subunit alpha</fullName>
    </submittedName>
</protein>
<sequence>MKPTCFDDKSATTALLRPGPLSANMHHQYAKRKQGLEKLESPLRGIDNIVSNTYSVIPYQEQMMMISKQVSGFDDNQADSLTRKIFAKKQVAKMPMLERCHIYGKKNCEGPEGWEDNNELPWYDPKGKYGPEIKGALANGYTEKEMKDYFELIQGYSSYLFNKSHAVAYSFTSMLTTWLKLYYPVEFYSAFLSMQATEDLLRYIPMIRKEGIDVKVPDINISNRDFTPDGNNILFGLGSIKGVGESSIPAIVDNRPYTSLEDALDKIGKKAFNKRVGEALIMSGAFNNYKANRNELLNEFHEIRKDKKIEILDIDNFNEDVIMDYEMQSLSCPVTCTPEWFDYEDGYDVFKVPIKITKIDERKDRKGNLMAFCEGDVGGGVTIELIIFSSIYTANLGIIRAGHTALFDGEKQSNAKLKVKKVSLS</sequence>
<feature type="domain" description="DNA polymerase helix-hairpin-helix motif" evidence="1">
    <location>
        <begin position="211"/>
        <end position="296"/>
    </location>
</feature>
<dbReference type="PANTHER" id="PTHR32294:SF0">
    <property type="entry name" value="DNA POLYMERASE III SUBUNIT ALPHA"/>
    <property type="match status" value="1"/>
</dbReference>
<dbReference type="EMBL" id="BK016182">
    <property type="protein sequence ID" value="DAG00522.1"/>
    <property type="molecule type" value="Genomic_DNA"/>
</dbReference>
<proteinExistence type="predicted"/>
<dbReference type="GO" id="GO:0006260">
    <property type="term" value="P:DNA replication"/>
    <property type="evidence" value="ECO:0007669"/>
    <property type="project" value="InterPro"/>
</dbReference>
<evidence type="ECO:0000313" key="3">
    <source>
        <dbReference type="EMBL" id="DAG00522.1"/>
    </source>
</evidence>
<dbReference type="InterPro" id="IPR040982">
    <property type="entry name" value="DNA_pol3_finger"/>
</dbReference>
<accession>A0A8S5V194</accession>